<dbReference type="InterPro" id="IPR000026">
    <property type="entry name" value="N1-like"/>
</dbReference>
<evidence type="ECO:0000256" key="6">
    <source>
        <dbReference type="ARBA" id="ARBA00022801"/>
    </source>
</evidence>
<evidence type="ECO:0000256" key="1">
    <source>
        <dbReference type="ARBA" id="ARBA00004613"/>
    </source>
</evidence>
<dbReference type="SUPFAM" id="SSF53933">
    <property type="entry name" value="Microbial ribonucleases"/>
    <property type="match status" value="1"/>
</dbReference>
<dbReference type="Gene3D" id="3.40.20.20">
    <property type="match status" value="2"/>
</dbReference>
<dbReference type="GO" id="GO:0003723">
    <property type="term" value="F:RNA binding"/>
    <property type="evidence" value="ECO:0007669"/>
    <property type="project" value="InterPro"/>
</dbReference>
<dbReference type="GO" id="GO:0016787">
    <property type="term" value="F:hydrolase activity"/>
    <property type="evidence" value="ECO:0007669"/>
    <property type="project" value="UniProtKB-KW"/>
</dbReference>
<protein>
    <recommendedName>
        <fullName evidence="3">Ribonuclease</fullName>
    </recommendedName>
</protein>
<feature type="region of interest" description="Disordered" evidence="8">
    <location>
        <begin position="75"/>
        <end position="108"/>
    </location>
</feature>
<evidence type="ECO:0000256" key="8">
    <source>
        <dbReference type="SAM" id="MobiDB-lite"/>
    </source>
</evidence>
<keyword evidence="6 9" id="KW-0378">Hydrolase</keyword>
<evidence type="ECO:0000313" key="9">
    <source>
        <dbReference type="EMBL" id="SUO92440.1"/>
    </source>
</evidence>
<evidence type="ECO:0000313" key="10">
    <source>
        <dbReference type="Proteomes" id="UP000254575"/>
    </source>
</evidence>
<dbReference type="InterPro" id="IPR001887">
    <property type="entry name" value="Barnase"/>
</dbReference>
<comment type="similarity">
    <text evidence="2">Belongs to the ribonuclease N1/T1 family.</text>
</comment>
<dbReference type="GO" id="GO:0005576">
    <property type="term" value="C:extracellular region"/>
    <property type="evidence" value="ECO:0007669"/>
    <property type="project" value="UniProtKB-SubCell"/>
</dbReference>
<sequence length="239" mass="25195">MQRLYGQDTRTAQGFILAGNLTEGALTATGAGKLGGATVKTAKKAVVEQAEKKAAQEAAENARKAKQAEINAGLDGEMVGQPEITTGSHSAGKANNSQSVATTPPVTSNGAANIATGAKLNLDLKTTQAANEVVESLRTTGQLPNYYITKQQAITNGWSGGKALNNTNPGKAIGGDLFHNNENILPNAAGRVWYEADIGVDYSRSRKNQSSRILYSNDGLLYVTSDHYQSAPLFIGKWK</sequence>
<dbReference type="EMBL" id="UHIA01000003">
    <property type="protein sequence ID" value="SUO92440.1"/>
    <property type="molecule type" value="Genomic_DNA"/>
</dbReference>
<reference evidence="9 10" key="1">
    <citation type="submission" date="2018-06" db="EMBL/GenBank/DDBJ databases">
        <authorList>
            <consortium name="Pathogen Informatics"/>
            <person name="Doyle S."/>
        </authorList>
    </citation>
    <scope>NUCLEOTIDE SEQUENCE [LARGE SCALE GENOMIC DNA]</scope>
    <source>
        <strain evidence="9 10">NCTC10717</strain>
    </source>
</reference>
<dbReference type="Proteomes" id="UP000254575">
    <property type="component" value="Unassembled WGS sequence"/>
</dbReference>
<dbReference type="AlphaFoldDB" id="A0A380MK91"/>
<gene>
    <name evidence="9" type="ORF">NCTC10717_00551</name>
</gene>
<dbReference type="GO" id="GO:0004521">
    <property type="term" value="F:RNA endonuclease activity"/>
    <property type="evidence" value="ECO:0007669"/>
    <property type="project" value="InterPro"/>
</dbReference>
<keyword evidence="7" id="KW-0175">Coiled coil</keyword>
<dbReference type="InterPro" id="IPR053753">
    <property type="entry name" value="RNase_N1/T1-like_sf"/>
</dbReference>
<keyword evidence="5" id="KW-0540">Nuclease</keyword>
<organism evidence="9 10">
    <name type="scientific">Suttonella indologenes</name>
    <dbReference type="NCBI Taxonomy" id="13276"/>
    <lineage>
        <taxon>Bacteria</taxon>
        <taxon>Pseudomonadati</taxon>
        <taxon>Pseudomonadota</taxon>
        <taxon>Gammaproteobacteria</taxon>
        <taxon>Cardiobacteriales</taxon>
        <taxon>Cardiobacteriaceae</taxon>
        <taxon>Suttonella</taxon>
    </lineage>
</organism>
<proteinExistence type="inferred from homology"/>
<feature type="compositionally biased region" description="Polar residues" evidence="8">
    <location>
        <begin position="83"/>
        <end position="108"/>
    </location>
</feature>
<evidence type="ECO:0000256" key="2">
    <source>
        <dbReference type="ARBA" id="ARBA00009006"/>
    </source>
</evidence>
<feature type="coiled-coil region" evidence="7">
    <location>
        <begin position="45"/>
        <end position="72"/>
    </location>
</feature>
<evidence type="ECO:0000256" key="5">
    <source>
        <dbReference type="ARBA" id="ARBA00022722"/>
    </source>
</evidence>
<comment type="subcellular location">
    <subcellularLocation>
        <location evidence="1">Secreted</location>
    </subcellularLocation>
</comment>
<dbReference type="InterPro" id="IPR016191">
    <property type="entry name" value="Ribonuclease/ribotoxin"/>
</dbReference>
<accession>A0A380MK91</accession>
<evidence type="ECO:0000256" key="3">
    <source>
        <dbReference type="ARBA" id="ARBA00022214"/>
    </source>
</evidence>
<evidence type="ECO:0000256" key="7">
    <source>
        <dbReference type="SAM" id="Coils"/>
    </source>
</evidence>
<dbReference type="RefSeq" id="WP_218564523.1">
    <property type="nucleotide sequence ID" value="NZ_UHIA01000003.1"/>
</dbReference>
<keyword evidence="4" id="KW-0964">Secreted</keyword>
<dbReference type="PRINTS" id="PR00117">
    <property type="entry name" value="BARNASE"/>
</dbReference>
<evidence type="ECO:0000256" key="4">
    <source>
        <dbReference type="ARBA" id="ARBA00022525"/>
    </source>
</evidence>
<name>A0A380MK91_9GAMM</name>
<dbReference type="Pfam" id="PF00545">
    <property type="entry name" value="Ribonuclease"/>
    <property type="match status" value="1"/>
</dbReference>
<keyword evidence="10" id="KW-1185">Reference proteome</keyword>